<dbReference type="InterPro" id="IPR044565">
    <property type="entry name" value="Sec22"/>
</dbReference>
<keyword evidence="2 4" id="KW-0472">Membrane</keyword>
<comment type="caution">
    <text evidence="6">The sequence shown here is derived from an EMBL/GenBank/DDBJ whole genome shotgun (WGS) entry which is preliminary data.</text>
</comment>
<dbReference type="GO" id="GO:0006890">
    <property type="term" value="P:retrograde vesicle-mediated transport, Golgi to endoplasmic reticulum"/>
    <property type="evidence" value="ECO:0007669"/>
    <property type="project" value="InterPro"/>
</dbReference>
<dbReference type="GO" id="GO:0006888">
    <property type="term" value="P:endoplasmic reticulum to Golgi vesicle-mediated transport"/>
    <property type="evidence" value="ECO:0007669"/>
    <property type="project" value="InterPro"/>
</dbReference>
<dbReference type="Proteomes" id="UP000886885">
    <property type="component" value="Chromosome 12D"/>
</dbReference>
<evidence type="ECO:0000256" key="3">
    <source>
        <dbReference type="ARBA" id="ARBA00046280"/>
    </source>
</evidence>
<feature type="transmembrane region" description="Helical" evidence="4">
    <location>
        <begin position="248"/>
        <end position="268"/>
    </location>
</feature>
<dbReference type="Pfam" id="PF13774">
    <property type="entry name" value="Longin"/>
    <property type="match status" value="1"/>
</dbReference>
<dbReference type="InterPro" id="IPR010908">
    <property type="entry name" value="Longin_dom"/>
</dbReference>
<keyword evidence="1" id="KW-0653">Protein transport</keyword>
<dbReference type="GO" id="GO:0012505">
    <property type="term" value="C:endomembrane system"/>
    <property type="evidence" value="ECO:0007669"/>
    <property type="project" value="UniProtKB-SubCell"/>
</dbReference>
<feature type="domain" description="Longin" evidence="5">
    <location>
        <begin position="6"/>
        <end position="107"/>
    </location>
</feature>
<dbReference type="EMBL" id="JAAWWB010000024">
    <property type="protein sequence ID" value="KAG6753513.1"/>
    <property type="molecule type" value="Genomic_DNA"/>
</dbReference>
<protein>
    <recommendedName>
        <fullName evidence="5">Longin domain-containing protein</fullName>
    </recommendedName>
</protein>
<dbReference type="AlphaFoldDB" id="A0A8X7YS19"/>
<reference evidence="6" key="1">
    <citation type="journal article" date="2020" name="bioRxiv">
        <title>Hybrid origin of Populus tomentosa Carr. identified through genome sequencing and phylogenomic analysis.</title>
        <authorList>
            <person name="An X."/>
            <person name="Gao K."/>
            <person name="Chen Z."/>
            <person name="Li J."/>
            <person name="Yang X."/>
            <person name="Yang X."/>
            <person name="Zhou J."/>
            <person name="Guo T."/>
            <person name="Zhao T."/>
            <person name="Huang S."/>
            <person name="Miao D."/>
            <person name="Khan W.U."/>
            <person name="Rao P."/>
            <person name="Ye M."/>
            <person name="Lei B."/>
            <person name="Liao W."/>
            <person name="Wang J."/>
            <person name="Ji L."/>
            <person name="Li Y."/>
            <person name="Guo B."/>
            <person name="Mustafa N.S."/>
            <person name="Li S."/>
            <person name="Yun Q."/>
            <person name="Keller S.R."/>
            <person name="Mao J."/>
            <person name="Zhang R."/>
            <person name="Strauss S.H."/>
        </authorList>
    </citation>
    <scope>NUCLEOTIDE SEQUENCE</scope>
    <source>
        <strain evidence="6">GM15</strain>
        <tissue evidence="6">Leaf</tissue>
    </source>
</reference>
<evidence type="ECO:0000313" key="7">
    <source>
        <dbReference type="Proteomes" id="UP000886885"/>
    </source>
</evidence>
<feature type="transmembrane region" description="Helical" evidence="4">
    <location>
        <begin position="70"/>
        <end position="89"/>
    </location>
</feature>
<gene>
    <name evidence="6" type="ORF">POTOM_043582</name>
</gene>
<evidence type="ECO:0000256" key="4">
    <source>
        <dbReference type="SAM" id="Phobius"/>
    </source>
</evidence>
<keyword evidence="4" id="KW-1133">Transmembrane helix</keyword>
<evidence type="ECO:0000259" key="5">
    <source>
        <dbReference type="PROSITE" id="PS50859"/>
    </source>
</evidence>
<keyword evidence="7" id="KW-1185">Reference proteome</keyword>
<proteinExistence type="predicted"/>
<dbReference type="SMART" id="SM01270">
    <property type="entry name" value="Longin"/>
    <property type="match status" value="1"/>
</dbReference>
<keyword evidence="1" id="KW-0813">Transport</keyword>
<dbReference type="GO" id="GO:0015031">
    <property type="term" value="P:protein transport"/>
    <property type="evidence" value="ECO:0007669"/>
    <property type="project" value="UniProtKB-KW"/>
</dbReference>
<name>A0A8X7YS19_POPTO</name>
<sequence>MVKMTIVGRVIDGLPLAQGPRYVNGENDNFLCYKQQGEFILKEISRGALVPSMMTIRIDHHSLKYPFPYLYFYLIGNGVCFMTLCDSSYPRKLAFHYLQDLQKEFEKLDNSLVEKITRPYSFVKFEIACYYAGISLFLLSNFYSNWLSDGVIGSIRKQYIDTRTQANLSKLNANRKKDLEIITEHISEILQRKRNSEMSEGLPATTPRTASPIWGSPLLEQQNIRLPFSFIRIITYNMPPHQVIALKWTPITTIVAVAAILLWASLVLTDNFII</sequence>
<dbReference type="PROSITE" id="PS50859">
    <property type="entry name" value="LONGIN"/>
    <property type="match status" value="1"/>
</dbReference>
<organism evidence="6 7">
    <name type="scientific">Populus tomentosa</name>
    <name type="common">Chinese white poplar</name>
    <dbReference type="NCBI Taxonomy" id="118781"/>
    <lineage>
        <taxon>Eukaryota</taxon>
        <taxon>Viridiplantae</taxon>
        <taxon>Streptophyta</taxon>
        <taxon>Embryophyta</taxon>
        <taxon>Tracheophyta</taxon>
        <taxon>Spermatophyta</taxon>
        <taxon>Magnoliopsida</taxon>
        <taxon>eudicotyledons</taxon>
        <taxon>Gunneridae</taxon>
        <taxon>Pentapetalae</taxon>
        <taxon>rosids</taxon>
        <taxon>fabids</taxon>
        <taxon>Malpighiales</taxon>
        <taxon>Salicaceae</taxon>
        <taxon>Saliceae</taxon>
        <taxon>Populus</taxon>
    </lineage>
</organism>
<feature type="transmembrane region" description="Helical" evidence="4">
    <location>
        <begin position="125"/>
        <end position="143"/>
    </location>
</feature>
<accession>A0A8X7YS19</accession>
<dbReference type="PANTHER" id="PTHR45837">
    <property type="entry name" value="VESICLE-TRAFFICKING PROTEIN SEC22B"/>
    <property type="match status" value="1"/>
</dbReference>
<dbReference type="OrthoDB" id="1719357at2759"/>
<evidence type="ECO:0000256" key="1">
    <source>
        <dbReference type="ARBA" id="ARBA00022927"/>
    </source>
</evidence>
<evidence type="ECO:0000256" key="2">
    <source>
        <dbReference type="ARBA" id="ARBA00023136"/>
    </source>
</evidence>
<dbReference type="GO" id="GO:0005484">
    <property type="term" value="F:SNAP receptor activity"/>
    <property type="evidence" value="ECO:0007669"/>
    <property type="project" value="InterPro"/>
</dbReference>
<comment type="subcellular location">
    <subcellularLocation>
        <location evidence="3">Endomembrane system</location>
        <topology evidence="3">Single-pass type IV membrane protein</topology>
    </subcellularLocation>
</comment>
<evidence type="ECO:0000313" key="6">
    <source>
        <dbReference type="EMBL" id="KAG6753513.1"/>
    </source>
</evidence>
<keyword evidence="4" id="KW-0812">Transmembrane</keyword>
<dbReference type="GO" id="GO:0005737">
    <property type="term" value="C:cytoplasm"/>
    <property type="evidence" value="ECO:0007669"/>
    <property type="project" value="UniProtKB-ARBA"/>
</dbReference>
<dbReference type="CDD" id="cd14824">
    <property type="entry name" value="Longin"/>
    <property type="match status" value="1"/>
</dbReference>